<gene>
    <name evidence="1" type="ORF">PENNAL_c0385G01191</name>
</gene>
<proteinExistence type="predicted"/>
<evidence type="ECO:0000313" key="1">
    <source>
        <dbReference type="EMBL" id="OQE57855.1"/>
    </source>
</evidence>
<organism evidence="1 2">
    <name type="scientific">Penicillium nalgiovense</name>
    <dbReference type="NCBI Taxonomy" id="60175"/>
    <lineage>
        <taxon>Eukaryota</taxon>
        <taxon>Fungi</taxon>
        <taxon>Dikarya</taxon>
        <taxon>Ascomycota</taxon>
        <taxon>Pezizomycotina</taxon>
        <taxon>Eurotiomycetes</taxon>
        <taxon>Eurotiomycetidae</taxon>
        <taxon>Eurotiales</taxon>
        <taxon>Aspergillaceae</taxon>
        <taxon>Penicillium</taxon>
    </lineage>
</organism>
<dbReference type="AlphaFoldDB" id="A0A1V6W4N7"/>
<reference evidence="2" key="1">
    <citation type="journal article" date="2017" name="Nat. Microbiol.">
        <title>Global analysis of biosynthetic gene clusters reveals vast potential of secondary metabolite production in Penicillium species.</title>
        <authorList>
            <person name="Nielsen J.C."/>
            <person name="Grijseels S."/>
            <person name="Prigent S."/>
            <person name="Ji B."/>
            <person name="Dainat J."/>
            <person name="Nielsen K.F."/>
            <person name="Frisvad J.C."/>
            <person name="Workman M."/>
            <person name="Nielsen J."/>
        </authorList>
    </citation>
    <scope>NUCLEOTIDE SEQUENCE [LARGE SCALE GENOMIC DNA]</scope>
    <source>
        <strain evidence="2">IBT 13039</strain>
    </source>
</reference>
<sequence>VPLARSANSKVWSLDNLQSNENEEVRIST</sequence>
<dbReference type="Proteomes" id="UP000191691">
    <property type="component" value="Unassembled WGS sequence"/>
</dbReference>
<protein>
    <submittedName>
        <fullName evidence="1">Uncharacterized protein</fullName>
    </submittedName>
</protein>
<accession>A0A1V6W4N7</accession>
<dbReference type="EMBL" id="MOOB01000385">
    <property type="protein sequence ID" value="OQE57855.1"/>
    <property type="molecule type" value="Genomic_DNA"/>
</dbReference>
<keyword evidence="2" id="KW-1185">Reference proteome</keyword>
<evidence type="ECO:0000313" key="2">
    <source>
        <dbReference type="Proteomes" id="UP000191691"/>
    </source>
</evidence>
<name>A0A1V6W4N7_PENNA</name>
<feature type="non-terminal residue" evidence="1">
    <location>
        <position position="1"/>
    </location>
</feature>
<comment type="caution">
    <text evidence="1">The sequence shown here is derived from an EMBL/GenBank/DDBJ whole genome shotgun (WGS) entry which is preliminary data.</text>
</comment>